<dbReference type="OrthoDB" id="8854792at2759"/>
<evidence type="ECO:0000313" key="7">
    <source>
        <dbReference type="EMBL" id="KAG7325506.1"/>
    </source>
</evidence>
<dbReference type="InterPro" id="IPR021116">
    <property type="entry name" value="Calcitonin/adrenomedullin"/>
</dbReference>
<sequence>MRKGCCVVEMTVILLLLTPLTAAMALQHNHGPHTDTLSLERNTEMSDIEPSFDLSVEKSETANTPLRLSSDMLLQSILMRSKTAEVRLRRRRAASKGCQFSTCQMHNLAITLYRMGQNNNKEQSKGAEDPNGYGR</sequence>
<proteinExistence type="inferred from homology"/>
<reference evidence="7 8" key="1">
    <citation type="submission" date="2021-06" db="EMBL/GenBank/DDBJ databases">
        <title>Chromosome-level genome assembly of the red-tail catfish (Hemibagrus wyckioides).</title>
        <authorList>
            <person name="Shao F."/>
        </authorList>
    </citation>
    <scope>NUCLEOTIDE SEQUENCE [LARGE SCALE GENOMIC DNA]</scope>
    <source>
        <strain evidence="7">EC202008001</strain>
        <tissue evidence="7">Blood</tissue>
    </source>
</reference>
<organism evidence="7 8">
    <name type="scientific">Hemibagrus wyckioides</name>
    <dbReference type="NCBI Taxonomy" id="337641"/>
    <lineage>
        <taxon>Eukaryota</taxon>
        <taxon>Metazoa</taxon>
        <taxon>Chordata</taxon>
        <taxon>Craniata</taxon>
        <taxon>Vertebrata</taxon>
        <taxon>Euteleostomi</taxon>
        <taxon>Actinopterygii</taxon>
        <taxon>Neopterygii</taxon>
        <taxon>Teleostei</taxon>
        <taxon>Ostariophysi</taxon>
        <taxon>Siluriformes</taxon>
        <taxon>Bagridae</taxon>
        <taxon>Hemibagrus</taxon>
    </lineage>
</organism>
<evidence type="ECO:0000256" key="5">
    <source>
        <dbReference type="ARBA" id="ARBA00023157"/>
    </source>
</evidence>
<keyword evidence="8" id="KW-1185">Reference proteome</keyword>
<dbReference type="Proteomes" id="UP000824219">
    <property type="component" value="Linkage Group LG13"/>
</dbReference>
<comment type="caution">
    <text evidence="7">The sequence shown here is derived from an EMBL/GenBank/DDBJ whole genome shotgun (WGS) entry which is preliminary data.</text>
</comment>
<evidence type="ECO:0000256" key="1">
    <source>
        <dbReference type="ARBA" id="ARBA00004613"/>
    </source>
</evidence>
<feature type="chain" id="PRO_5039700799" description="Adrenomedullin" evidence="6">
    <location>
        <begin position="26"/>
        <end position="135"/>
    </location>
</feature>
<dbReference type="GO" id="GO:0010460">
    <property type="term" value="P:positive regulation of heart rate"/>
    <property type="evidence" value="ECO:0007669"/>
    <property type="project" value="TreeGrafter"/>
</dbReference>
<dbReference type="Pfam" id="PF00214">
    <property type="entry name" value="Calc_CGRP_IAPP"/>
    <property type="match status" value="1"/>
</dbReference>
<evidence type="ECO:0000256" key="4">
    <source>
        <dbReference type="ARBA" id="ARBA00022729"/>
    </source>
</evidence>
<keyword evidence="4 6" id="KW-0732">Signal</keyword>
<feature type="signal peptide" evidence="6">
    <location>
        <begin position="1"/>
        <end position="25"/>
    </location>
</feature>
<name>A0A9D3SIB9_9TELE</name>
<dbReference type="GO" id="GO:0003073">
    <property type="term" value="P:regulation of systemic arterial blood pressure"/>
    <property type="evidence" value="ECO:0007669"/>
    <property type="project" value="TreeGrafter"/>
</dbReference>
<comment type="subcellular location">
    <subcellularLocation>
        <location evidence="1">Secreted</location>
    </subcellularLocation>
</comment>
<dbReference type="GO" id="GO:0007189">
    <property type="term" value="P:adenylate cyclase-activating G protein-coupled receptor signaling pathway"/>
    <property type="evidence" value="ECO:0007669"/>
    <property type="project" value="TreeGrafter"/>
</dbReference>
<evidence type="ECO:0000256" key="2">
    <source>
        <dbReference type="ARBA" id="ARBA00010575"/>
    </source>
</evidence>
<keyword evidence="3" id="KW-0964">Secreted</keyword>
<protein>
    <recommendedName>
        <fullName evidence="9">Adrenomedullin</fullName>
    </recommendedName>
</protein>
<evidence type="ECO:0000256" key="3">
    <source>
        <dbReference type="ARBA" id="ARBA00022525"/>
    </source>
</evidence>
<comment type="similarity">
    <text evidence="2">Belongs to the adrenomedullin family.</text>
</comment>
<dbReference type="PANTHER" id="PTHR23414">
    <property type="entry name" value="ADRENOMEDULLIN, ADM"/>
    <property type="match status" value="1"/>
</dbReference>
<evidence type="ECO:0000313" key="8">
    <source>
        <dbReference type="Proteomes" id="UP000824219"/>
    </source>
</evidence>
<dbReference type="GO" id="GO:0005576">
    <property type="term" value="C:extracellular region"/>
    <property type="evidence" value="ECO:0007669"/>
    <property type="project" value="UniProtKB-SubCell"/>
</dbReference>
<evidence type="ECO:0008006" key="9">
    <source>
        <dbReference type="Google" id="ProtNLM"/>
    </source>
</evidence>
<dbReference type="EMBL" id="JAHKSW010000013">
    <property type="protein sequence ID" value="KAG7325506.1"/>
    <property type="molecule type" value="Genomic_DNA"/>
</dbReference>
<accession>A0A9D3SIB9</accession>
<dbReference type="AlphaFoldDB" id="A0A9D3SIB9"/>
<dbReference type="GO" id="GO:0005179">
    <property type="term" value="F:hormone activity"/>
    <property type="evidence" value="ECO:0007669"/>
    <property type="project" value="InterPro"/>
</dbReference>
<dbReference type="PANTHER" id="PTHR23414:SF6">
    <property type="entry name" value="ADRENOMEDULLIN-5-LIKE PROTEIN-RELATED"/>
    <property type="match status" value="1"/>
</dbReference>
<gene>
    <name evidence="7" type="ORF">KOW79_011822</name>
</gene>
<keyword evidence="5" id="KW-1015">Disulfide bond</keyword>
<dbReference type="InterPro" id="IPR051665">
    <property type="entry name" value="Adrenomedullin-reg_peptide"/>
</dbReference>
<evidence type="ECO:0000256" key="6">
    <source>
        <dbReference type="SAM" id="SignalP"/>
    </source>
</evidence>